<dbReference type="AlphaFoldDB" id="A0A0M0JEU4"/>
<accession>A0A0M0JEU4</accession>
<comment type="caution">
    <text evidence="2">The sequence shown here is derived from an EMBL/GenBank/DDBJ whole genome shotgun (WGS) entry which is preliminary data.</text>
</comment>
<dbReference type="SUPFAM" id="SSF53756">
    <property type="entry name" value="UDP-Glycosyltransferase/glycogen phosphorylase"/>
    <property type="match status" value="1"/>
</dbReference>
<dbReference type="Gene3D" id="3.40.50.2000">
    <property type="entry name" value="Glycogen Phosphorylase B"/>
    <property type="match status" value="1"/>
</dbReference>
<dbReference type="Proteomes" id="UP000037460">
    <property type="component" value="Unassembled WGS sequence"/>
</dbReference>
<reference evidence="3" key="1">
    <citation type="journal article" date="2015" name="PLoS Genet.">
        <title>Genome Sequence and Transcriptome Analyses of Chrysochromulina tobin: Metabolic Tools for Enhanced Algal Fitness in the Prominent Order Prymnesiales (Haptophyceae).</title>
        <authorList>
            <person name="Hovde B.T."/>
            <person name="Deodato C.R."/>
            <person name="Hunsperger H.M."/>
            <person name="Ryken S.A."/>
            <person name="Yost W."/>
            <person name="Jha R.K."/>
            <person name="Patterson J."/>
            <person name="Monnat R.J. Jr."/>
            <person name="Barlow S.B."/>
            <person name="Starkenburg S.R."/>
            <person name="Cattolico R.A."/>
        </authorList>
    </citation>
    <scope>NUCLEOTIDE SEQUENCE</scope>
    <source>
        <strain evidence="3">CCMP291</strain>
    </source>
</reference>
<feature type="region of interest" description="Disordered" evidence="1">
    <location>
        <begin position="444"/>
        <end position="468"/>
    </location>
</feature>
<protein>
    <recommendedName>
        <fullName evidence="4">Glycosyl transferase family 28 C-terminal domain-containing protein</fullName>
    </recommendedName>
</protein>
<dbReference type="EMBL" id="JWZX01003017">
    <property type="protein sequence ID" value="KOO25109.1"/>
    <property type="molecule type" value="Genomic_DNA"/>
</dbReference>
<evidence type="ECO:0008006" key="4">
    <source>
        <dbReference type="Google" id="ProtNLM"/>
    </source>
</evidence>
<dbReference type="OrthoDB" id="10568163at2759"/>
<sequence>MKKLESLKVESNRFVVAFCGSGTGHLTQAMKAVEILEARGFTLAGVVTDTDAAEKMLDEMVRPLGVELLVIPAIELVDTETGFIPLNNPVRFVGSLIKSQEYLLKNAADIADFFARARASKIFNMYHLTLARFFQLNPLPPSIEITHMAAQFGLCALTYEDTRTFLEVGGKAVMDVMSAIFAASGQTIPIGPTGGENILPPIIHLPAPLQPRTPRLILCYFLVQTNAKALDAILAKKPIANCEFHCFTSKPLDKTHSQLRSHQKQRALFQELFAKCTGVIVSAGNETIWEAVCRGVPVLTIPTEAHGEQLLNAAVHARNFPTLVRARPVLRAEDLDWLVGYDTTTPAAVAESASLREKVVELQTRGSALLGGVELPKPTIVQRVTLAASASAQAVVDVSQAMVDAVVKVVSPTPGSPVAATPAESAAATTTTVIPAAEATSLSALSAPDAPPPATPGAEGAAPAKELW</sequence>
<evidence type="ECO:0000256" key="1">
    <source>
        <dbReference type="SAM" id="MobiDB-lite"/>
    </source>
</evidence>
<evidence type="ECO:0000313" key="3">
    <source>
        <dbReference type="Proteomes" id="UP000037460"/>
    </source>
</evidence>
<evidence type="ECO:0000313" key="2">
    <source>
        <dbReference type="EMBL" id="KOO25109.1"/>
    </source>
</evidence>
<gene>
    <name evidence="2" type="ORF">Ctob_002835</name>
</gene>
<proteinExistence type="predicted"/>
<keyword evidence="3" id="KW-1185">Reference proteome</keyword>
<feature type="compositionally biased region" description="Low complexity" evidence="1">
    <location>
        <begin position="456"/>
        <end position="468"/>
    </location>
</feature>
<name>A0A0M0JEU4_9EUKA</name>
<organism evidence="2 3">
    <name type="scientific">Chrysochromulina tobinii</name>
    <dbReference type="NCBI Taxonomy" id="1460289"/>
    <lineage>
        <taxon>Eukaryota</taxon>
        <taxon>Haptista</taxon>
        <taxon>Haptophyta</taxon>
        <taxon>Prymnesiophyceae</taxon>
        <taxon>Prymnesiales</taxon>
        <taxon>Chrysochromulinaceae</taxon>
        <taxon>Chrysochromulina</taxon>
    </lineage>
</organism>